<dbReference type="SUPFAM" id="SSF53756">
    <property type="entry name" value="UDP-Glycosyltransferase/glycogen phosphorylase"/>
    <property type="match status" value="1"/>
</dbReference>
<gene>
    <name evidence="4" type="ORF">QU605_06660</name>
</gene>
<keyword evidence="4" id="KW-0328">Glycosyltransferase</keyword>
<keyword evidence="2" id="KW-1133">Transmembrane helix</keyword>
<keyword evidence="2" id="KW-0812">Transmembrane</keyword>
<sequence length="348" mass="40729">MKKPEVTTIITLPIAGIENPYQFLMMQGLRLAGYNVKHGVSGKFFGLLKTTLKYRPDYLHLDWLHSYYLRRETWMTWVQFPFFVLQIYIITNIFRIKLVWTLHNIFPHESPIHGPYKWARRYFAANCQWIRVFDNSTIPRASRALNVPKDKFRVVPEGSYVDYYPNNVTQDEARHQLNLPLDKRIFLYLGLIKPYKGVLKLLEAFRESCLTNTILVIAGKSLDSQYFKLIQKSSEKSCVLIKEEFVSDHDLQYYFNASDIVALPFNKIENSGSAILAMGFSKPIIAPRKGVLASRLSQQKQLLFEEGELTKIFYESSLLNCDQLKKIGEKNFEELKKYKWEDFANCFD</sequence>
<dbReference type="EMBL" id="JAUDUY010000003">
    <property type="protein sequence ID" value="MDM9631142.1"/>
    <property type="molecule type" value="Genomic_DNA"/>
</dbReference>
<reference evidence="4" key="1">
    <citation type="submission" date="2023-06" db="EMBL/GenBank/DDBJ databases">
        <title>Robiginitalea aurantiacus sp. nov. and Algoriphagus sediminis sp. nov., isolated from coastal sediment.</title>
        <authorList>
            <person name="Zhou Z.Y."/>
            <person name="An J."/>
            <person name="Jia Y.W."/>
            <person name="Du Z.J."/>
        </authorList>
    </citation>
    <scope>NUCLEOTIDE SEQUENCE</scope>
    <source>
        <strain evidence="4">M39</strain>
    </source>
</reference>
<feature type="domain" description="Glycosyl transferase family 1" evidence="3">
    <location>
        <begin position="170"/>
        <end position="304"/>
    </location>
</feature>
<dbReference type="RefSeq" id="WP_289724508.1">
    <property type="nucleotide sequence ID" value="NZ_JAUDUY010000003.1"/>
</dbReference>
<evidence type="ECO:0000313" key="4">
    <source>
        <dbReference type="EMBL" id="MDM9631142.1"/>
    </source>
</evidence>
<dbReference type="GO" id="GO:0016757">
    <property type="term" value="F:glycosyltransferase activity"/>
    <property type="evidence" value="ECO:0007669"/>
    <property type="project" value="UniProtKB-KW"/>
</dbReference>
<comment type="caution">
    <text evidence="4">The sequence shown here is derived from an EMBL/GenBank/DDBJ whole genome shotgun (WGS) entry which is preliminary data.</text>
</comment>
<dbReference type="PANTHER" id="PTHR46401">
    <property type="entry name" value="GLYCOSYLTRANSFERASE WBBK-RELATED"/>
    <property type="match status" value="1"/>
</dbReference>
<keyword evidence="5" id="KW-1185">Reference proteome</keyword>
<dbReference type="InterPro" id="IPR001296">
    <property type="entry name" value="Glyco_trans_1"/>
</dbReference>
<protein>
    <submittedName>
        <fullName evidence="4">Glycosyltransferase</fullName>
        <ecNumber evidence="4">2.4.-.-</ecNumber>
    </submittedName>
</protein>
<accession>A0ABT7WDZ8</accession>
<keyword evidence="1 4" id="KW-0808">Transferase</keyword>
<evidence type="ECO:0000313" key="5">
    <source>
        <dbReference type="Proteomes" id="UP001174839"/>
    </source>
</evidence>
<dbReference type="Pfam" id="PF00534">
    <property type="entry name" value="Glycos_transf_1"/>
    <property type="match status" value="1"/>
</dbReference>
<feature type="transmembrane region" description="Helical" evidence="2">
    <location>
        <begin position="74"/>
        <end position="94"/>
    </location>
</feature>
<dbReference type="EC" id="2.4.-.-" evidence="4"/>
<dbReference type="Gene3D" id="3.40.50.2000">
    <property type="entry name" value="Glycogen Phosphorylase B"/>
    <property type="match status" value="2"/>
</dbReference>
<dbReference type="PANTHER" id="PTHR46401:SF2">
    <property type="entry name" value="GLYCOSYLTRANSFERASE WBBK-RELATED"/>
    <property type="match status" value="1"/>
</dbReference>
<evidence type="ECO:0000259" key="3">
    <source>
        <dbReference type="Pfam" id="PF00534"/>
    </source>
</evidence>
<name>A0ABT7WDZ8_9FLAO</name>
<dbReference type="Proteomes" id="UP001174839">
    <property type="component" value="Unassembled WGS sequence"/>
</dbReference>
<keyword evidence="2" id="KW-0472">Membrane</keyword>
<evidence type="ECO:0000256" key="1">
    <source>
        <dbReference type="ARBA" id="ARBA00022679"/>
    </source>
</evidence>
<evidence type="ECO:0000256" key="2">
    <source>
        <dbReference type="SAM" id="Phobius"/>
    </source>
</evidence>
<organism evidence="4 5">
    <name type="scientific">Robiginitalea aurantiaca</name>
    <dbReference type="NCBI Taxonomy" id="3056915"/>
    <lineage>
        <taxon>Bacteria</taxon>
        <taxon>Pseudomonadati</taxon>
        <taxon>Bacteroidota</taxon>
        <taxon>Flavobacteriia</taxon>
        <taxon>Flavobacteriales</taxon>
        <taxon>Flavobacteriaceae</taxon>
        <taxon>Robiginitalea</taxon>
    </lineage>
</organism>
<proteinExistence type="predicted"/>